<dbReference type="Proteomes" id="UP000030428">
    <property type="component" value="Unassembled WGS sequence"/>
</dbReference>
<dbReference type="Pfam" id="PF13304">
    <property type="entry name" value="AAA_21"/>
    <property type="match status" value="1"/>
</dbReference>
<protein>
    <recommendedName>
        <fullName evidence="1">ATPase AAA-type core domain-containing protein</fullName>
    </recommendedName>
</protein>
<dbReference type="PANTHER" id="PTHR40396:SF1">
    <property type="entry name" value="ATPASE AAA-TYPE CORE DOMAIN-CONTAINING PROTEIN"/>
    <property type="match status" value="1"/>
</dbReference>
<dbReference type="GO" id="GO:0005524">
    <property type="term" value="F:ATP binding"/>
    <property type="evidence" value="ECO:0007669"/>
    <property type="project" value="InterPro"/>
</dbReference>
<dbReference type="InterPro" id="IPR027417">
    <property type="entry name" value="P-loop_NTPase"/>
</dbReference>
<gene>
    <name evidence="2" type="ORF">PN36_23650</name>
</gene>
<evidence type="ECO:0000313" key="2">
    <source>
        <dbReference type="EMBL" id="KHD04970.1"/>
    </source>
</evidence>
<dbReference type="GO" id="GO:0016887">
    <property type="term" value="F:ATP hydrolysis activity"/>
    <property type="evidence" value="ECO:0007669"/>
    <property type="project" value="InterPro"/>
</dbReference>
<name>A0A0A6P279_9GAMM</name>
<comment type="caution">
    <text evidence="2">The sequence shown here is derived from an EMBL/GenBank/DDBJ whole genome shotgun (WGS) entry which is preliminary data.</text>
</comment>
<accession>A0A0A6P279</accession>
<dbReference type="PANTHER" id="PTHR40396">
    <property type="entry name" value="ATPASE-LIKE PROTEIN"/>
    <property type="match status" value="1"/>
</dbReference>
<organism evidence="2 3">
    <name type="scientific">Candidatus Thiomargarita nelsonii</name>
    <dbReference type="NCBI Taxonomy" id="1003181"/>
    <lineage>
        <taxon>Bacteria</taxon>
        <taxon>Pseudomonadati</taxon>
        <taxon>Pseudomonadota</taxon>
        <taxon>Gammaproteobacteria</taxon>
        <taxon>Thiotrichales</taxon>
        <taxon>Thiotrichaceae</taxon>
        <taxon>Thiomargarita</taxon>
    </lineage>
</organism>
<proteinExistence type="predicted"/>
<dbReference type="SUPFAM" id="SSF52540">
    <property type="entry name" value="P-loop containing nucleoside triphosphate hydrolases"/>
    <property type="match status" value="1"/>
</dbReference>
<dbReference type="InterPro" id="IPR003959">
    <property type="entry name" value="ATPase_AAA_core"/>
</dbReference>
<sequence length="422" mass="49086">MLLEFSVKNFLSFKDEITLSLFALDDISGHERYNIVGEQKLLKTAVIYGANASGKSNLIKALWFMRHFVINSLESKSEEEIDVKPFELSTETLNAPSEFEISFLSQDVYYRYGFIIDKKRVHQEWLYYAPEEQELKLFERQFENAAYTVELGKDFKEGEPLVEFKRPKLTRERALFLSVVSQFNGEISRKVMDWFTHEFKVLFATQEETFKGFTFKKLKERHYKADILKFMQTADTAIEDIEVGEIAEQELPEDVKKMLLSNAKMVVTKHRVFNAKGEMTHSINWSLGQNESEGTQKLFALSGPIIETLKNGNTLVVDELDSKLHPMIMRFIINLFNSSKENPNHAQLIFATHDTHLLSHRFFRRDQILFTEKDQYGSTDLYSLADYERTADDNYQSDYFKGKYGAIPFIGKLVFGEDNGER</sequence>
<dbReference type="Gene3D" id="3.40.50.300">
    <property type="entry name" value="P-loop containing nucleotide triphosphate hydrolases"/>
    <property type="match status" value="1"/>
</dbReference>
<feature type="domain" description="ATPase AAA-type core" evidence="1">
    <location>
        <begin position="45"/>
        <end position="359"/>
    </location>
</feature>
<evidence type="ECO:0000259" key="1">
    <source>
        <dbReference type="Pfam" id="PF13304"/>
    </source>
</evidence>
<dbReference type="EMBL" id="JSZA02000117">
    <property type="protein sequence ID" value="KHD04970.1"/>
    <property type="molecule type" value="Genomic_DNA"/>
</dbReference>
<reference evidence="2 3" key="1">
    <citation type="journal article" date="2016" name="Front. Microbiol.">
        <title>Single-Cell (Meta-)Genomics of a Dimorphic Candidatus Thiomargarita nelsonii Reveals Genomic Plasticity.</title>
        <authorList>
            <person name="Flood B.E."/>
            <person name="Fliss P."/>
            <person name="Jones D.S."/>
            <person name="Dick G.J."/>
            <person name="Jain S."/>
            <person name="Kaster A.K."/>
            <person name="Winkel M."/>
            <person name="Mussmann M."/>
            <person name="Bailey J."/>
        </authorList>
    </citation>
    <scope>NUCLEOTIDE SEQUENCE [LARGE SCALE GENOMIC DNA]</scope>
    <source>
        <strain evidence="2">Hydrate Ridge</strain>
    </source>
</reference>
<evidence type="ECO:0000313" key="3">
    <source>
        <dbReference type="Proteomes" id="UP000030428"/>
    </source>
</evidence>
<dbReference type="AlphaFoldDB" id="A0A0A6P279"/>
<keyword evidence="3" id="KW-1185">Reference proteome</keyword>